<evidence type="ECO:0000256" key="2">
    <source>
        <dbReference type="ARBA" id="ARBA00022527"/>
    </source>
</evidence>
<feature type="non-terminal residue" evidence="10">
    <location>
        <position position="1"/>
    </location>
</feature>
<dbReference type="GO" id="GO:0005737">
    <property type="term" value="C:cytoplasm"/>
    <property type="evidence" value="ECO:0007669"/>
    <property type="project" value="TreeGrafter"/>
</dbReference>
<keyword evidence="3" id="KW-0808">Transferase</keyword>
<dbReference type="Gene3D" id="1.10.510.10">
    <property type="entry name" value="Transferase(Phosphotransferase) domain 1"/>
    <property type="match status" value="1"/>
</dbReference>
<dbReference type="InterPro" id="IPR011009">
    <property type="entry name" value="Kinase-like_dom_sf"/>
</dbReference>
<protein>
    <recommendedName>
        <fullName evidence="9">Protein kinase domain-containing protein</fullName>
    </recommendedName>
</protein>
<dbReference type="SUPFAM" id="SSF56112">
    <property type="entry name" value="Protein kinase-like (PK-like)"/>
    <property type="match status" value="1"/>
</dbReference>
<dbReference type="AlphaFoldDB" id="A0AA38BXQ8"/>
<evidence type="ECO:0000256" key="3">
    <source>
        <dbReference type="ARBA" id="ARBA00022679"/>
    </source>
</evidence>
<keyword evidence="6" id="KW-0067">ATP-binding</keyword>
<comment type="similarity">
    <text evidence="1">Belongs to the protein kinase superfamily. STE Ser/Thr protein kinase family. STE20 subfamily.</text>
</comment>
<evidence type="ECO:0000256" key="8">
    <source>
        <dbReference type="ARBA" id="ARBA00048679"/>
    </source>
</evidence>
<feature type="domain" description="Protein kinase" evidence="9">
    <location>
        <begin position="1"/>
        <end position="88"/>
    </location>
</feature>
<dbReference type="GO" id="GO:0004674">
    <property type="term" value="F:protein serine/threonine kinase activity"/>
    <property type="evidence" value="ECO:0007669"/>
    <property type="project" value="UniProtKB-KW"/>
</dbReference>
<keyword evidence="4" id="KW-0547">Nucleotide-binding</keyword>
<evidence type="ECO:0000256" key="7">
    <source>
        <dbReference type="ARBA" id="ARBA00047899"/>
    </source>
</evidence>
<gene>
    <name evidence="10" type="ORF">KI387_034568</name>
</gene>
<keyword evidence="5" id="KW-0418">Kinase</keyword>
<sequence length="88" mass="10137">SGDREKMRRHTFSGTVFWMAPEVLFSDDYREGYDCKADIWSLGITAMELAQGRPPFSEARPMEVIHKLSKGMVPKLSDSRFSKSFQEM</sequence>
<dbReference type="PANTHER" id="PTHR48012:SF10">
    <property type="entry name" value="FI20177P1"/>
    <property type="match status" value="1"/>
</dbReference>
<dbReference type="PANTHER" id="PTHR48012">
    <property type="entry name" value="STERILE20-LIKE KINASE, ISOFORM B-RELATED"/>
    <property type="match status" value="1"/>
</dbReference>
<dbReference type="OMA" id="RPMEVIH"/>
<dbReference type="InterPro" id="IPR050629">
    <property type="entry name" value="STE20/SPS1-PAK"/>
</dbReference>
<evidence type="ECO:0000313" key="11">
    <source>
        <dbReference type="Proteomes" id="UP000824469"/>
    </source>
</evidence>
<comment type="catalytic activity">
    <reaction evidence="8">
        <text>L-seryl-[protein] + ATP = O-phospho-L-seryl-[protein] + ADP + H(+)</text>
        <dbReference type="Rhea" id="RHEA:17989"/>
        <dbReference type="Rhea" id="RHEA-COMP:9863"/>
        <dbReference type="Rhea" id="RHEA-COMP:11604"/>
        <dbReference type="ChEBI" id="CHEBI:15378"/>
        <dbReference type="ChEBI" id="CHEBI:29999"/>
        <dbReference type="ChEBI" id="CHEBI:30616"/>
        <dbReference type="ChEBI" id="CHEBI:83421"/>
        <dbReference type="ChEBI" id="CHEBI:456216"/>
        <dbReference type="EC" id="2.7.11.1"/>
    </reaction>
</comment>
<evidence type="ECO:0000256" key="1">
    <source>
        <dbReference type="ARBA" id="ARBA00008874"/>
    </source>
</evidence>
<organism evidence="10 11">
    <name type="scientific">Taxus chinensis</name>
    <name type="common">Chinese yew</name>
    <name type="synonym">Taxus wallichiana var. chinensis</name>
    <dbReference type="NCBI Taxonomy" id="29808"/>
    <lineage>
        <taxon>Eukaryota</taxon>
        <taxon>Viridiplantae</taxon>
        <taxon>Streptophyta</taxon>
        <taxon>Embryophyta</taxon>
        <taxon>Tracheophyta</taxon>
        <taxon>Spermatophyta</taxon>
        <taxon>Pinopsida</taxon>
        <taxon>Pinidae</taxon>
        <taxon>Conifers II</taxon>
        <taxon>Cupressales</taxon>
        <taxon>Taxaceae</taxon>
        <taxon>Taxus</taxon>
    </lineage>
</organism>
<accession>A0AA38BXQ8</accession>
<evidence type="ECO:0000256" key="6">
    <source>
        <dbReference type="ARBA" id="ARBA00022840"/>
    </source>
</evidence>
<dbReference type="GO" id="GO:0005524">
    <property type="term" value="F:ATP binding"/>
    <property type="evidence" value="ECO:0007669"/>
    <property type="project" value="UniProtKB-KW"/>
</dbReference>
<comment type="caution">
    <text evidence="10">The sequence shown here is derived from an EMBL/GenBank/DDBJ whole genome shotgun (WGS) entry which is preliminary data.</text>
</comment>
<evidence type="ECO:0000256" key="5">
    <source>
        <dbReference type="ARBA" id="ARBA00022777"/>
    </source>
</evidence>
<evidence type="ECO:0000313" key="10">
    <source>
        <dbReference type="EMBL" id="KAH9290451.1"/>
    </source>
</evidence>
<evidence type="ECO:0000259" key="9">
    <source>
        <dbReference type="PROSITE" id="PS50011"/>
    </source>
</evidence>
<reference evidence="10 11" key="1">
    <citation type="journal article" date="2021" name="Nat. Plants">
        <title>The Taxus genome provides insights into paclitaxel biosynthesis.</title>
        <authorList>
            <person name="Xiong X."/>
            <person name="Gou J."/>
            <person name="Liao Q."/>
            <person name="Li Y."/>
            <person name="Zhou Q."/>
            <person name="Bi G."/>
            <person name="Li C."/>
            <person name="Du R."/>
            <person name="Wang X."/>
            <person name="Sun T."/>
            <person name="Guo L."/>
            <person name="Liang H."/>
            <person name="Lu P."/>
            <person name="Wu Y."/>
            <person name="Zhang Z."/>
            <person name="Ro D.K."/>
            <person name="Shang Y."/>
            <person name="Huang S."/>
            <person name="Yan J."/>
        </authorList>
    </citation>
    <scope>NUCLEOTIDE SEQUENCE [LARGE SCALE GENOMIC DNA]</scope>
    <source>
        <strain evidence="10">Ta-2019</strain>
    </source>
</reference>
<dbReference type="PROSITE" id="PS50011">
    <property type="entry name" value="PROTEIN_KINASE_DOM"/>
    <property type="match status" value="1"/>
</dbReference>
<dbReference type="EMBL" id="JAHRHJ020003813">
    <property type="protein sequence ID" value="KAH9290451.1"/>
    <property type="molecule type" value="Genomic_DNA"/>
</dbReference>
<feature type="non-terminal residue" evidence="10">
    <location>
        <position position="88"/>
    </location>
</feature>
<keyword evidence="2" id="KW-0723">Serine/threonine-protein kinase</keyword>
<dbReference type="InterPro" id="IPR000719">
    <property type="entry name" value="Prot_kinase_dom"/>
</dbReference>
<evidence type="ECO:0000256" key="4">
    <source>
        <dbReference type="ARBA" id="ARBA00022741"/>
    </source>
</evidence>
<name>A0AA38BXQ8_TAXCH</name>
<keyword evidence="11" id="KW-1185">Reference proteome</keyword>
<dbReference type="Proteomes" id="UP000824469">
    <property type="component" value="Unassembled WGS sequence"/>
</dbReference>
<dbReference type="Pfam" id="PF00069">
    <property type="entry name" value="Pkinase"/>
    <property type="match status" value="1"/>
</dbReference>
<proteinExistence type="inferred from homology"/>
<comment type="catalytic activity">
    <reaction evidence="7">
        <text>L-threonyl-[protein] + ATP = O-phospho-L-threonyl-[protein] + ADP + H(+)</text>
        <dbReference type="Rhea" id="RHEA:46608"/>
        <dbReference type="Rhea" id="RHEA-COMP:11060"/>
        <dbReference type="Rhea" id="RHEA-COMP:11605"/>
        <dbReference type="ChEBI" id="CHEBI:15378"/>
        <dbReference type="ChEBI" id="CHEBI:30013"/>
        <dbReference type="ChEBI" id="CHEBI:30616"/>
        <dbReference type="ChEBI" id="CHEBI:61977"/>
        <dbReference type="ChEBI" id="CHEBI:456216"/>
        <dbReference type="EC" id="2.7.11.1"/>
    </reaction>
</comment>